<reference evidence="1" key="1">
    <citation type="submission" date="2022-04" db="EMBL/GenBank/DDBJ databases">
        <title>Roseibium sp. CAU 1639 isolated from mud.</title>
        <authorList>
            <person name="Kim W."/>
        </authorList>
    </citation>
    <scope>NUCLEOTIDE SEQUENCE</scope>
    <source>
        <strain evidence="1">CAU 1639</strain>
    </source>
</reference>
<dbReference type="RefSeq" id="WP_248154534.1">
    <property type="nucleotide sequence ID" value="NZ_JALNMJ010000008.1"/>
</dbReference>
<keyword evidence="2" id="KW-1185">Reference proteome</keyword>
<dbReference type="EMBL" id="JALNMJ010000008">
    <property type="protein sequence ID" value="MCK7613046.1"/>
    <property type="molecule type" value="Genomic_DNA"/>
</dbReference>
<dbReference type="Gene3D" id="2.60.120.10">
    <property type="entry name" value="Jelly Rolls"/>
    <property type="match status" value="1"/>
</dbReference>
<sequence>MIEPLTESEIEAAGDRIGSELVSEAQGVRIWHLRLAPGETLPAHRHDRPYFWTVLTDGRARSRDGDGGIREVSYQAGETRHFPDLSPAKAFVHDLSNIGETDLVFVTIEFRDRTTGHQTRNG</sequence>
<dbReference type="Proteomes" id="UP001431221">
    <property type="component" value="Unassembled WGS sequence"/>
</dbReference>
<proteinExistence type="predicted"/>
<dbReference type="SUPFAM" id="SSF51182">
    <property type="entry name" value="RmlC-like cupins"/>
    <property type="match status" value="1"/>
</dbReference>
<organism evidence="1 2">
    <name type="scientific">Roseibium sediminicola</name>
    <dbReference type="NCBI Taxonomy" id="2933272"/>
    <lineage>
        <taxon>Bacteria</taxon>
        <taxon>Pseudomonadati</taxon>
        <taxon>Pseudomonadota</taxon>
        <taxon>Alphaproteobacteria</taxon>
        <taxon>Hyphomicrobiales</taxon>
        <taxon>Stappiaceae</taxon>
        <taxon>Roseibium</taxon>
    </lineage>
</organism>
<comment type="caution">
    <text evidence="1">The sequence shown here is derived from an EMBL/GenBank/DDBJ whole genome shotgun (WGS) entry which is preliminary data.</text>
</comment>
<protein>
    <recommendedName>
        <fullName evidence="3">Cupin domain-containing protein</fullName>
    </recommendedName>
</protein>
<gene>
    <name evidence="1" type="ORF">M0H32_12790</name>
</gene>
<accession>A0ABT0GUR5</accession>
<evidence type="ECO:0000313" key="1">
    <source>
        <dbReference type="EMBL" id="MCK7613046.1"/>
    </source>
</evidence>
<evidence type="ECO:0008006" key="3">
    <source>
        <dbReference type="Google" id="ProtNLM"/>
    </source>
</evidence>
<dbReference type="InterPro" id="IPR011051">
    <property type="entry name" value="RmlC_Cupin_sf"/>
</dbReference>
<name>A0ABT0GUR5_9HYPH</name>
<evidence type="ECO:0000313" key="2">
    <source>
        <dbReference type="Proteomes" id="UP001431221"/>
    </source>
</evidence>
<dbReference type="InterPro" id="IPR014710">
    <property type="entry name" value="RmlC-like_jellyroll"/>
</dbReference>